<dbReference type="EMBL" id="FNVO01000001">
    <property type="protein sequence ID" value="SEF61981.1"/>
    <property type="molecule type" value="Genomic_DNA"/>
</dbReference>
<dbReference type="GO" id="GO:0016757">
    <property type="term" value="F:glycosyltransferase activity"/>
    <property type="evidence" value="ECO:0007669"/>
    <property type="project" value="InterPro"/>
</dbReference>
<feature type="domain" description="Glycosyl transferase family 1" evidence="2">
    <location>
        <begin position="254"/>
        <end position="412"/>
    </location>
</feature>
<reference evidence="4" key="1">
    <citation type="submission" date="2016-10" db="EMBL/GenBank/DDBJ databases">
        <authorList>
            <person name="Varghese N."/>
            <person name="Submissions S."/>
        </authorList>
    </citation>
    <scope>NUCLEOTIDE SEQUENCE [LARGE SCALE GENOMIC DNA]</scope>
    <source>
        <strain evidence="4">DSM 43163</strain>
    </source>
</reference>
<dbReference type="Proteomes" id="UP000236723">
    <property type="component" value="Unassembled WGS sequence"/>
</dbReference>
<dbReference type="SUPFAM" id="SSF53756">
    <property type="entry name" value="UDP-Glycosyltransferase/glycogen phosphorylase"/>
    <property type="match status" value="1"/>
</dbReference>
<keyword evidence="4" id="KW-1185">Reference proteome</keyword>
<sequence>MTGWSGVRRRMVRQAKRRVRRTAGRVRRLPRRLSLLLFRLVFVVVAGLRGGRPAGERVRIRIMLQHAYGMGGTIRTALNLAGHLAERYDVEIVSVVRKREEPFFPFPPGVRVVDVDDRTVRPGPVRRLLARMPSVLTPPRDVTAPGVTLLTDLRLARTLLSGRTDVLVGTKPVHNMLISEVAPAAVATIGQDHMNLTAYQPWQRAGIAKSYPRLDLLTVLTRASVESFGRLLNGSGPRIVQVPNSVPKLNGGPADLDRKVIITAGRLVRQKGYDLLVRACAEVAPAHPDWKLRIFGSGRDHKKLTRLIAKHGLEGWVELCGSTTDLGSQMAEASVFVLSSRYEGMPMVILEAMSKGLPVVAFDCPTGPAELISHGDDGLLVPAKDVAGLAAALRKVIEDDGLRRRLGEQARRSAQAYELPEIGARWEELIDGLVKP</sequence>
<dbReference type="Pfam" id="PF00534">
    <property type="entry name" value="Glycos_transf_1"/>
    <property type="match status" value="1"/>
</dbReference>
<dbReference type="CDD" id="cd03820">
    <property type="entry name" value="GT4_AmsD-like"/>
    <property type="match status" value="1"/>
</dbReference>
<dbReference type="PANTHER" id="PTHR12526">
    <property type="entry name" value="GLYCOSYLTRANSFERASE"/>
    <property type="match status" value="1"/>
</dbReference>
<dbReference type="AlphaFoldDB" id="A0A1H5TIQ7"/>
<evidence type="ECO:0000259" key="2">
    <source>
        <dbReference type="Pfam" id="PF00534"/>
    </source>
</evidence>
<evidence type="ECO:0000313" key="4">
    <source>
        <dbReference type="Proteomes" id="UP000236723"/>
    </source>
</evidence>
<proteinExistence type="predicted"/>
<dbReference type="Gene3D" id="3.40.50.2000">
    <property type="entry name" value="Glycogen Phosphorylase B"/>
    <property type="match status" value="2"/>
</dbReference>
<accession>A0A1H5TIQ7</accession>
<name>A0A1H5TIQ7_9ACTN</name>
<evidence type="ECO:0000313" key="3">
    <source>
        <dbReference type="EMBL" id="SEF61981.1"/>
    </source>
</evidence>
<gene>
    <name evidence="3" type="ORF">SAMN04489712_101613</name>
</gene>
<keyword evidence="1 3" id="KW-0808">Transferase</keyword>
<organism evidence="3 4">
    <name type="scientific">Thermomonospora echinospora</name>
    <dbReference type="NCBI Taxonomy" id="1992"/>
    <lineage>
        <taxon>Bacteria</taxon>
        <taxon>Bacillati</taxon>
        <taxon>Actinomycetota</taxon>
        <taxon>Actinomycetes</taxon>
        <taxon>Streptosporangiales</taxon>
        <taxon>Thermomonosporaceae</taxon>
        <taxon>Thermomonospora</taxon>
    </lineage>
</organism>
<dbReference type="InterPro" id="IPR001296">
    <property type="entry name" value="Glyco_trans_1"/>
</dbReference>
<dbReference type="PANTHER" id="PTHR12526:SF627">
    <property type="entry name" value="D-RHAMNOSYLTRANSFERASE WBPZ"/>
    <property type="match status" value="1"/>
</dbReference>
<protein>
    <submittedName>
        <fullName evidence="3">Glycosyltransferase involved in cell wall bisynthesis</fullName>
    </submittedName>
</protein>
<evidence type="ECO:0000256" key="1">
    <source>
        <dbReference type="ARBA" id="ARBA00022679"/>
    </source>
</evidence>